<dbReference type="OrthoDB" id="674604at2759"/>
<evidence type="ECO:0000259" key="1">
    <source>
        <dbReference type="Pfam" id="PF06985"/>
    </source>
</evidence>
<reference evidence="4" key="1">
    <citation type="journal article" date="2012" name="PLoS Genet.">
        <title>The genomes of the fungal plant pathogens Cladosporium fulvum and Dothistroma septosporum reveal adaptation to different hosts and lifestyles but also signatures of common ancestry.</title>
        <authorList>
            <person name="de Wit P.J.G.M."/>
            <person name="van der Burgt A."/>
            <person name="Oekmen B."/>
            <person name="Stergiopoulos I."/>
            <person name="Abd-Elsalam K.A."/>
            <person name="Aerts A.L."/>
            <person name="Bahkali A.H."/>
            <person name="Beenen H.G."/>
            <person name="Chettri P."/>
            <person name="Cox M.P."/>
            <person name="Datema E."/>
            <person name="de Vries R.P."/>
            <person name="Dhillon B."/>
            <person name="Ganley A.R."/>
            <person name="Griffiths S.A."/>
            <person name="Guo Y."/>
            <person name="Hamelin R.C."/>
            <person name="Henrissat B."/>
            <person name="Kabir M.S."/>
            <person name="Jashni M.K."/>
            <person name="Kema G."/>
            <person name="Klaubauf S."/>
            <person name="Lapidus A."/>
            <person name="Levasseur A."/>
            <person name="Lindquist E."/>
            <person name="Mehrabi R."/>
            <person name="Ohm R.A."/>
            <person name="Owen T.J."/>
            <person name="Salamov A."/>
            <person name="Schwelm A."/>
            <person name="Schijlen E."/>
            <person name="Sun H."/>
            <person name="van den Burg H.A."/>
            <person name="van Ham R.C.H.J."/>
            <person name="Zhang S."/>
            <person name="Goodwin S.B."/>
            <person name="Grigoriev I.V."/>
            <person name="Collemare J."/>
            <person name="Bradshaw R.E."/>
        </authorList>
    </citation>
    <scope>NUCLEOTIDE SEQUENCE [LARGE SCALE GENOMIC DNA]</scope>
    <source>
        <strain evidence="4">NZE10 / CBS 128990</strain>
    </source>
</reference>
<dbReference type="eggNOG" id="KOG4177">
    <property type="taxonomic scope" value="Eukaryota"/>
</dbReference>
<feature type="domain" description="Heterokaryon incompatibility" evidence="1">
    <location>
        <begin position="29"/>
        <end position="101"/>
    </location>
</feature>
<accession>N1PQL9</accession>
<organism evidence="3 4">
    <name type="scientific">Dothistroma septosporum (strain NZE10 / CBS 128990)</name>
    <name type="common">Red band needle blight fungus</name>
    <name type="synonym">Mycosphaerella pini</name>
    <dbReference type="NCBI Taxonomy" id="675120"/>
    <lineage>
        <taxon>Eukaryota</taxon>
        <taxon>Fungi</taxon>
        <taxon>Dikarya</taxon>
        <taxon>Ascomycota</taxon>
        <taxon>Pezizomycotina</taxon>
        <taxon>Dothideomycetes</taxon>
        <taxon>Dothideomycetidae</taxon>
        <taxon>Mycosphaerellales</taxon>
        <taxon>Mycosphaerellaceae</taxon>
        <taxon>Dothistroma</taxon>
    </lineage>
</organism>
<evidence type="ECO:0000259" key="2">
    <source>
        <dbReference type="Pfam" id="PF26640"/>
    </source>
</evidence>
<dbReference type="Proteomes" id="UP000016933">
    <property type="component" value="Unassembled WGS sequence"/>
</dbReference>
<dbReference type="PANTHER" id="PTHR10622">
    <property type="entry name" value="HET DOMAIN-CONTAINING PROTEIN"/>
    <property type="match status" value="1"/>
</dbReference>
<feature type="domain" description="DUF8212" evidence="2">
    <location>
        <begin position="200"/>
        <end position="223"/>
    </location>
</feature>
<name>N1PQL9_DOTSN</name>
<dbReference type="EMBL" id="KB446538">
    <property type="protein sequence ID" value="EME45746.1"/>
    <property type="molecule type" value="Genomic_DNA"/>
</dbReference>
<sequence length="282" mass="31622">MRLLIVSSVNATGDTLQLEYFVGKNIPPYAILSHTWGEGEVVFEDVKAGAARQAIEDVYKHIWIDTCCINKDSSAELQEAINSMYAWYQRSGICYAYLEDSVPLSASRWFTRGWTLRELLAPKAIHFYAKDWRKLGQLVNSPSDGLPNVNSYTTDIRSEYATNVREEAAQMVTTREESIAYCLLGIFGVNLPLLYGEESNAFLRLQEEIMKQADDQTLFVWAAPSSWALGNEYTGLLGSHPAFFALSGDVAFGRARFDSLPHSMTSRALEIDLLLHGAQDVR</sequence>
<reference evidence="3 4" key="2">
    <citation type="journal article" date="2012" name="PLoS Pathog.">
        <title>Diverse lifestyles and strategies of plant pathogenesis encoded in the genomes of eighteen Dothideomycetes fungi.</title>
        <authorList>
            <person name="Ohm R.A."/>
            <person name="Feau N."/>
            <person name="Henrissat B."/>
            <person name="Schoch C.L."/>
            <person name="Horwitz B.A."/>
            <person name="Barry K.W."/>
            <person name="Condon B.J."/>
            <person name="Copeland A.C."/>
            <person name="Dhillon B."/>
            <person name="Glaser F."/>
            <person name="Hesse C.N."/>
            <person name="Kosti I."/>
            <person name="LaButti K."/>
            <person name="Lindquist E.A."/>
            <person name="Lucas S."/>
            <person name="Salamov A.A."/>
            <person name="Bradshaw R.E."/>
            <person name="Ciuffetti L."/>
            <person name="Hamelin R.C."/>
            <person name="Kema G.H.J."/>
            <person name="Lawrence C."/>
            <person name="Scott J.A."/>
            <person name="Spatafora J.W."/>
            <person name="Turgeon B.G."/>
            <person name="de Wit P.J.G.M."/>
            <person name="Zhong S."/>
            <person name="Goodwin S.B."/>
            <person name="Grigoriev I.V."/>
        </authorList>
    </citation>
    <scope>NUCLEOTIDE SEQUENCE [LARGE SCALE GENOMIC DNA]</scope>
    <source>
        <strain evidence="4">NZE10 / CBS 128990</strain>
    </source>
</reference>
<dbReference type="STRING" id="675120.N1PQL9"/>
<dbReference type="HOGENOM" id="CLU_000288_138_0_1"/>
<dbReference type="PANTHER" id="PTHR10622:SF10">
    <property type="entry name" value="HET DOMAIN-CONTAINING PROTEIN"/>
    <property type="match status" value="1"/>
</dbReference>
<dbReference type="Pfam" id="PF06985">
    <property type="entry name" value="HET"/>
    <property type="match status" value="1"/>
</dbReference>
<dbReference type="InterPro" id="IPR058525">
    <property type="entry name" value="DUF8212"/>
</dbReference>
<protein>
    <submittedName>
        <fullName evidence="3">Uncharacterized protein</fullName>
    </submittedName>
</protein>
<proteinExistence type="predicted"/>
<evidence type="ECO:0000313" key="4">
    <source>
        <dbReference type="Proteomes" id="UP000016933"/>
    </source>
</evidence>
<keyword evidence="4" id="KW-1185">Reference proteome</keyword>
<dbReference type="AlphaFoldDB" id="N1PQL9"/>
<evidence type="ECO:0000313" key="3">
    <source>
        <dbReference type="EMBL" id="EME45746.1"/>
    </source>
</evidence>
<dbReference type="OMA" id="FARSKWH"/>
<gene>
    <name evidence="3" type="ORF">DOTSEDRAFT_62213</name>
</gene>
<dbReference type="InterPro" id="IPR010730">
    <property type="entry name" value="HET"/>
</dbReference>
<dbReference type="Pfam" id="PF26640">
    <property type="entry name" value="DUF8212"/>
    <property type="match status" value="1"/>
</dbReference>